<evidence type="ECO:0000256" key="2">
    <source>
        <dbReference type="ARBA" id="ARBA00022729"/>
    </source>
</evidence>
<evidence type="ECO:0000256" key="1">
    <source>
        <dbReference type="ARBA" id="ARBA00008139"/>
    </source>
</evidence>
<evidence type="ECO:0000256" key="7">
    <source>
        <dbReference type="PIRSR" id="PIRSR601548-4"/>
    </source>
</evidence>
<evidence type="ECO:0000256" key="12">
    <source>
        <dbReference type="SAM" id="MobiDB-lite"/>
    </source>
</evidence>
<dbReference type="GO" id="GO:0006508">
    <property type="term" value="P:proteolysis"/>
    <property type="evidence" value="ECO:0007669"/>
    <property type="project" value="UniProtKB-KW"/>
</dbReference>
<feature type="disulfide bond" evidence="10">
    <location>
        <begin position="118"/>
        <end position="126"/>
    </location>
</feature>
<feature type="disulfide bond" evidence="7 10">
    <location>
        <begin position="430"/>
        <end position="448"/>
    </location>
</feature>
<evidence type="ECO:0000256" key="5">
    <source>
        <dbReference type="PIRSR" id="PIRSR601548-10"/>
    </source>
</evidence>
<evidence type="ECO:0000256" key="10">
    <source>
        <dbReference type="PROSITE-ProRule" id="PRU01355"/>
    </source>
</evidence>
<feature type="region of interest" description="Disordered" evidence="12">
    <location>
        <begin position="694"/>
        <end position="721"/>
    </location>
</feature>
<dbReference type="Pfam" id="PF01401">
    <property type="entry name" value="Peptidase_M2"/>
    <property type="match status" value="3"/>
</dbReference>
<organism evidence="13 14">
    <name type="scientific">Zootermopsis nevadensis</name>
    <name type="common">Dampwood termite</name>
    <dbReference type="NCBI Taxonomy" id="136037"/>
    <lineage>
        <taxon>Eukaryota</taxon>
        <taxon>Metazoa</taxon>
        <taxon>Ecdysozoa</taxon>
        <taxon>Arthropoda</taxon>
        <taxon>Hexapoda</taxon>
        <taxon>Insecta</taxon>
        <taxon>Pterygota</taxon>
        <taxon>Neoptera</taxon>
        <taxon>Polyneoptera</taxon>
        <taxon>Dictyoptera</taxon>
        <taxon>Blattodea</taxon>
        <taxon>Blattoidea</taxon>
        <taxon>Termitoidae</taxon>
        <taxon>Termopsidae</taxon>
        <taxon>Zootermopsis</taxon>
    </lineage>
</organism>
<dbReference type="PANTHER" id="PTHR10514">
    <property type="entry name" value="ANGIOTENSIN-CONVERTING ENZYME"/>
    <property type="match status" value="1"/>
</dbReference>
<evidence type="ECO:0000313" key="13">
    <source>
        <dbReference type="EMBL" id="KDQ71574.1"/>
    </source>
</evidence>
<evidence type="ECO:0000256" key="8">
    <source>
        <dbReference type="PIRSR" id="PIRSR601548-8"/>
    </source>
</evidence>
<dbReference type="OMA" id="YWMFPYE"/>
<dbReference type="FunCoup" id="A0A067QH02">
    <property type="interactions" value="87"/>
</dbReference>
<keyword evidence="11" id="KW-0121">Carboxypeptidase</keyword>
<keyword evidence="11" id="KW-0645">Protease</keyword>
<keyword evidence="2" id="KW-0732">Signal</keyword>
<feature type="binding site" evidence="8">
    <location>
        <position position="465"/>
    </location>
    <ligand>
        <name>Zn(2+)</name>
        <dbReference type="ChEBI" id="CHEBI:29105"/>
        <label>2</label>
        <note>catalytic</note>
    </ligand>
</feature>
<accession>A0A067QH02</accession>
<evidence type="ECO:0000256" key="3">
    <source>
        <dbReference type="ARBA" id="ARBA00023157"/>
    </source>
</evidence>
<feature type="compositionally biased region" description="Polar residues" evidence="12">
    <location>
        <begin position="711"/>
        <end position="721"/>
    </location>
</feature>
<comment type="caution">
    <text evidence="10">Lacks conserved residue(s) required for the propagation of feature annotation.</text>
</comment>
<dbReference type="GO" id="GO:0046872">
    <property type="term" value="F:metal ion binding"/>
    <property type="evidence" value="ECO:0007669"/>
    <property type="project" value="UniProtKB-KW"/>
</dbReference>
<gene>
    <name evidence="13" type="ORF">L798_08577</name>
</gene>
<dbReference type="PANTHER" id="PTHR10514:SF40">
    <property type="entry name" value="ANGIOTENSIN-CONVERTING ENZYME"/>
    <property type="match status" value="1"/>
</dbReference>
<dbReference type="PRINTS" id="PR00791">
    <property type="entry name" value="PEPDIPTASEA"/>
</dbReference>
<dbReference type="AlphaFoldDB" id="A0A067QH02"/>
<evidence type="ECO:0000313" key="14">
    <source>
        <dbReference type="Proteomes" id="UP000027135"/>
    </source>
</evidence>
<feature type="active site" description="Proton acceptor 2" evidence="9">
    <location>
        <position position="462"/>
    </location>
</feature>
<keyword evidence="6 11" id="KW-0862">Zinc</keyword>
<reference evidence="13 14" key="1">
    <citation type="journal article" date="2014" name="Nat. Commun.">
        <title>Molecular traces of alternative social organization in a termite genome.</title>
        <authorList>
            <person name="Terrapon N."/>
            <person name="Li C."/>
            <person name="Robertson H.M."/>
            <person name="Ji L."/>
            <person name="Meng X."/>
            <person name="Booth W."/>
            <person name="Chen Z."/>
            <person name="Childers C.P."/>
            <person name="Glastad K.M."/>
            <person name="Gokhale K."/>
            <person name="Gowin J."/>
            <person name="Gronenberg W."/>
            <person name="Hermansen R.A."/>
            <person name="Hu H."/>
            <person name="Hunt B.G."/>
            <person name="Huylmans A.K."/>
            <person name="Khalil S.M."/>
            <person name="Mitchell R.D."/>
            <person name="Munoz-Torres M.C."/>
            <person name="Mustard J.A."/>
            <person name="Pan H."/>
            <person name="Reese J.T."/>
            <person name="Scharf M.E."/>
            <person name="Sun F."/>
            <person name="Vogel H."/>
            <person name="Xiao J."/>
            <person name="Yang W."/>
            <person name="Yang Z."/>
            <person name="Yang Z."/>
            <person name="Zhou J."/>
            <person name="Zhu J."/>
            <person name="Brent C.S."/>
            <person name="Elsik C.G."/>
            <person name="Goodisman M.A."/>
            <person name="Liberles D.A."/>
            <person name="Roe R.M."/>
            <person name="Vargo E.L."/>
            <person name="Vilcinskas A."/>
            <person name="Wang J."/>
            <person name="Bornberg-Bauer E."/>
            <person name="Korb J."/>
            <person name="Zhang G."/>
            <person name="Liebig J."/>
        </authorList>
    </citation>
    <scope>NUCLEOTIDE SEQUENCE [LARGE SCALE GENOMIC DNA]</scope>
    <source>
        <tissue evidence="13">Whole organism</tissue>
    </source>
</reference>
<dbReference type="GO" id="GO:0004180">
    <property type="term" value="F:carboxypeptidase activity"/>
    <property type="evidence" value="ECO:0007669"/>
    <property type="project" value="UniProtKB-KW"/>
</dbReference>
<dbReference type="InParanoid" id="A0A067QH02"/>
<name>A0A067QH02_ZOONE</name>
<feature type="binding site" evidence="6">
    <location>
        <position position="461"/>
    </location>
    <ligand>
        <name>Zn(2+)</name>
        <dbReference type="ChEBI" id="CHEBI:29105"/>
        <label>1</label>
        <note>catalytic</note>
    </ligand>
</feature>
<keyword evidence="3 7" id="KW-1015">Disulfide bond</keyword>
<evidence type="ECO:0000256" key="11">
    <source>
        <dbReference type="RuleBase" id="RU361144"/>
    </source>
</evidence>
<keyword evidence="11" id="KW-0378">Hydrolase</keyword>
<dbReference type="eggNOG" id="KOG3690">
    <property type="taxonomic scope" value="Eukaryota"/>
</dbReference>
<keyword evidence="4 5" id="KW-0325">Glycoprotein</keyword>
<keyword evidence="14" id="KW-1185">Reference proteome</keyword>
<dbReference type="EC" id="3.4.-.-" evidence="11"/>
<dbReference type="EMBL" id="KK853828">
    <property type="protein sequence ID" value="KDQ71574.1"/>
    <property type="molecule type" value="Genomic_DNA"/>
</dbReference>
<comment type="similarity">
    <text evidence="1 10 11">Belongs to the peptidase M2 family.</text>
</comment>
<evidence type="ECO:0000256" key="9">
    <source>
        <dbReference type="PIRSR" id="PIRSR601548-9"/>
    </source>
</evidence>
<feature type="binding site" evidence="6">
    <location>
        <position position="465"/>
    </location>
    <ligand>
        <name>Zn(2+)</name>
        <dbReference type="ChEBI" id="CHEBI:29105"/>
        <label>1</label>
        <note>catalytic</note>
    </ligand>
</feature>
<dbReference type="SUPFAM" id="SSF55486">
    <property type="entry name" value="Metalloproteases ('zincins'), catalytic domain"/>
    <property type="match status" value="2"/>
</dbReference>
<keyword evidence="6 11" id="KW-0479">Metal-binding</keyword>
<feature type="binding site" evidence="6">
    <location>
        <position position="489"/>
    </location>
    <ligand>
        <name>Zn(2+)</name>
        <dbReference type="ChEBI" id="CHEBI:29105"/>
        <label>1</label>
        <note>catalytic</note>
    </ligand>
</feature>
<dbReference type="GO" id="GO:0005886">
    <property type="term" value="C:plasma membrane"/>
    <property type="evidence" value="ECO:0007669"/>
    <property type="project" value="TreeGrafter"/>
</dbReference>
<dbReference type="GO" id="GO:0008241">
    <property type="term" value="F:peptidyl-dipeptidase activity"/>
    <property type="evidence" value="ECO:0007669"/>
    <property type="project" value="InterPro"/>
</dbReference>
<dbReference type="Proteomes" id="UP000027135">
    <property type="component" value="Unassembled WGS sequence"/>
</dbReference>
<feature type="binding site" evidence="8">
    <location>
        <position position="461"/>
    </location>
    <ligand>
        <name>Zn(2+)</name>
        <dbReference type="ChEBI" id="CHEBI:29105"/>
        <label>2</label>
        <note>catalytic</note>
    </ligand>
</feature>
<evidence type="ECO:0000256" key="6">
    <source>
        <dbReference type="PIRSR" id="PIRSR601548-3"/>
    </source>
</evidence>
<feature type="glycosylation site" description="N-linked (GlcNAc...) asparagine; partial" evidence="5">
    <location>
        <position position="121"/>
    </location>
</feature>
<sequence length="721" mass="83345">MRFEALNCCEYVDIDIQQPPSEDLKLYLPASSQGVTMYKPASTTKMLLLAQLEYVDYQRAVWEILNKLTREQVQEGPIWRQVQFLSVIGPAALPPELLDRYNKLINDMLSVLNGATTCAYNEPFRCGLRLEPELTVVMGRSRDWDELQQTWIEWRRLTGQKMRDLFEQVVELSNQAAQLNHFKNAAEYWLFPYESPTFRYELEGVWEEVRPLYELLHAYVRRKLRDLYGPDKLSRKAPLPAHILGTCQERLRKTLKRPSQDSRSPGRDLNSGAPVYEVGALTTRPRRSVSGLKKHSIRLRLDSQGFIPYKVEFLPSPQRPDQLWNPPSPLPNGRWTSVAKTRSLPPAFIWYRAYGDMWGQSWSNILDVTIPYPGKNFLDVTTEMVEQGYTPLTMFRLAEEFYVSLNMSVLPPEFWSGSIIQQQPDRVVICQPSAWDFCNRRDYRIKMCTEVNMKDFVTVHHEMGHLQYFLHYRHQPKVFRDGANPGFHEAVGEAVALSIATPRHLQDLGLVQSSVDDVPHNINSLFSLALDKLPFLPFSLVMDEWRWDIFEGTITSDQYNCHWWRLSLYITIEPDDISMCATIQATLPPYDRARMPDLEVSCQQPRQEAASVAIQVYRCKPTEHNSTISTPLAIDHLFQPHNIKEKFSGIKPPVLRSEIDFDAGSKYHIAANVPYIRQNSSYISQVFRKTLRRKKNEGGEQFSIPTKMRGGQNNSPLLPIL</sequence>
<dbReference type="PROSITE" id="PS52011">
    <property type="entry name" value="PEPTIDASE_M2"/>
    <property type="match status" value="1"/>
</dbReference>
<proteinExistence type="inferred from homology"/>
<dbReference type="CDD" id="cd06461">
    <property type="entry name" value="M2_ACE"/>
    <property type="match status" value="1"/>
</dbReference>
<dbReference type="InterPro" id="IPR001548">
    <property type="entry name" value="Peptidase_M2"/>
</dbReference>
<feature type="region of interest" description="Disordered" evidence="12">
    <location>
        <begin position="254"/>
        <end position="275"/>
    </location>
</feature>
<protein>
    <recommendedName>
        <fullName evidence="11">Angiotensin-converting enzyme</fullName>
        <ecNumber evidence="11">3.4.-.-</ecNumber>
    </recommendedName>
</protein>
<dbReference type="GO" id="GO:0008237">
    <property type="term" value="F:metallopeptidase activity"/>
    <property type="evidence" value="ECO:0007669"/>
    <property type="project" value="UniProtKB-KW"/>
</dbReference>
<feature type="binding site" evidence="8">
    <location>
        <position position="489"/>
    </location>
    <ligand>
        <name>Zn(2+)</name>
        <dbReference type="ChEBI" id="CHEBI:29105"/>
        <label>2</label>
        <note>catalytic</note>
    </ligand>
</feature>
<evidence type="ECO:0000256" key="4">
    <source>
        <dbReference type="ARBA" id="ARBA00023180"/>
    </source>
</evidence>
<keyword evidence="11" id="KW-0482">Metalloprotease</keyword>